<dbReference type="AlphaFoldDB" id="A0ABD3BGL0"/>
<evidence type="ECO:0000256" key="2">
    <source>
        <dbReference type="ARBA" id="ARBA00023015"/>
    </source>
</evidence>
<dbReference type="Proteomes" id="UP001632038">
    <property type="component" value="Unassembled WGS sequence"/>
</dbReference>
<evidence type="ECO:0000256" key="6">
    <source>
        <dbReference type="SAM" id="MobiDB-lite"/>
    </source>
</evidence>
<feature type="region of interest" description="Disordered" evidence="6">
    <location>
        <begin position="632"/>
        <end position="670"/>
    </location>
</feature>
<evidence type="ECO:0000256" key="3">
    <source>
        <dbReference type="ARBA" id="ARBA00023125"/>
    </source>
</evidence>
<evidence type="ECO:0000256" key="4">
    <source>
        <dbReference type="ARBA" id="ARBA00023163"/>
    </source>
</evidence>
<comment type="subcellular location">
    <subcellularLocation>
        <location evidence="1">Nucleus</location>
    </subcellularLocation>
</comment>
<dbReference type="InterPro" id="IPR003340">
    <property type="entry name" value="B3_DNA-bd"/>
</dbReference>
<evidence type="ECO:0000256" key="5">
    <source>
        <dbReference type="ARBA" id="ARBA00023242"/>
    </source>
</evidence>
<feature type="compositionally biased region" description="Basic and acidic residues" evidence="6">
    <location>
        <begin position="28"/>
        <end position="50"/>
    </location>
</feature>
<name>A0ABD3BGL0_9LAMI</name>
<keyword evidence="5" id="KW-0539">Nucleus</keyword>
<dbReference type="CDD" id="cd10017">
    <property type="entry name" value="B3_DNA"/>
    <property type="match status" value="1"/>
</dbReference>
<evidence type="ECO:0008006" key="9">
    <source>
        <dbReference type="Google" id="ProtNLM"/>
    </source>
</evidence>
<dbReference type="EMBL" id="JAVIJP010000092">
    <property type="protein sequence ID" value="KAL3616339.1"/>
    <property type="molecule type" value="Genomic_DNA"/>
</dbReference>
<reference evidence="8" key="1">
    <citation type="journal article" date="2024" name="IScience">
        <title>Strigolactones Initiate the Formation of Haustorium-like Structures in Castilleja.</title>
        <authorList>
            <person name="Buerger M."/>
            <person name="Peterson D."/>
            <person name="Chory J."/>
        </authorList>
    </citation>
    <scope>NUCLEOTIDE SEQUENCE [LARGE SCALE GENOMIC DNA]</scope>
</reference>
<sequence>MSGREFTGLSKEKGPEEENYSDAFLGPSRKEKGKAKVGEPSDYDSRDNQRNEPGPVSGDEDAYQEPAFLAKTLISQNVVPEDPALYINASEAYTLTECEQLLDPSSFSDESMMLCVYDEKDDEYKMLLSQSEEGYSISGGWGVYVRDYKLGAGDQIFIRKSITLEEGVEPSYHIDYIRKEESRMVKLIKSNLKRKAVPGSRFSYLIVSADKKRHKIPRKLSRYIPSLRFDNDFDAYIALDCPKYIPRAMDEKKEFTVFDKDNRQYRIKLLFEFNAEIDIYVFNSEWERLVENQNLKPGDYFWFDKHVDTAVCDDIFYVLKFVRTPKGSKASSNDEKSGKETDDSADKTLGLGGSGDMSRNRTHRFKIIYHRVLLEKNPDEGNDPCSRDFPVEAICLSKTLTEWDIGNLIFFDVFDAFILSDGKLTGFGMPMQFLVFDVDGRRHEMMLYRHMRKGMLIDFCLKGWGAMVRHYGLEKGDTIAFYKFLDQKVHSGYYYVVLKLPAQPAQEIDNHIRISEDSISLEESLCFRKTMVDDNLELDVFEAEYFQTSRNCSNSNGTFSVYDLKGRRYMMRVSYLFNYVGQLVCILDHEWNSFVKNNELIDGSTIYVYKHFVDDEEYFVLRSGSGAGGVGPDGSGASGVGPGGSGASEVGLGGNGVGEMGPSCSGQKEA</sequence>
<organism evidence="7 8">
    <name type="scientific">Castilleja foliolosa</name>
    <dbReference type="NCBI Taxonomy" id="1961234"/>
    <lineage>
        <taxon>Eukaryota</taxon>
        <taxon>Viridiplantae</taxon>
        <taxon>Streptophyta</taxon>
        <taxon>Embryophyta</taxon>
        <taxon>Tracheophyta</taxon>
        <taxon>Spermatophyta</taxon>
        <taxon>Magnoliopsida</taxon>
        <taxon>eudicotyledons</taxon>
        <taxon>Gunneridae</taxon>
        <taxon>Pentapetalae</taxon>
        <taxon>asterids</taxon>
        <taxon>lamiids</taxon>
        <taxon>Lamiales</taxon>
        <taxon>Orobanchaceae</taxon>
        <taxon>Pedicularideae</taxon>
        <taxon>Castillejinae</taxon>
        <taxon>Castilleja</taxon>
    </lineage>
</organism>
<keyword evidence="8" id="KW-1185">Reference proteome</keyword>
<protein>
    <recommendedName>
        <fullName evidence="9">B3 domain-containing protein</fullName>
    </recommendedName>
</protein>
<dbReference type="Gene3D" id="2.40.330.10">
    <property type="entry name" value="DNA-binding pseudobarrel domain"/>
    <property type="match status" value="2"/>
</dbReference>
<evidence type="ECO:0000313" key="8">
    <source>
        <dbReference type="Proteomes" id="UP001632038"/>
    </source>
</evidence>
<comment type="caution">
    <text evidence="7">The sequence shown here is derived from an EMBL/GenBank/DDBJ whole genome shotgun (WGS) entry which is preliminary data.</text>
</comment>
<feature type="region of interest" description="Disordered" evidence="6">
    <location>
        <begin position="1"/>
        <end position="61"/>
    </location>
</feature>
<dbReference type="SUPFAM" id="SSF101936">
    <property type="entry name" value="DNA-binding pseudobarrel domain"/>
    <property type="match status" value="2"/>
</dbReference>
<feature type="region of interest" description="Disordered" evidence="6">
    <location>
        <begin position="326"/>
        <end position="357"/>
    </location>
</feature>
<accession>A0ABD3BGL0</accession>
<gene>
    <name evidence="7" type="ORF">CASFOL_039729</name>
</gene>
<dbReference type="GO" id="GO:0003677">
    <property type="term" value="F:DNA binding"/>
    <property type="evidence" value="ECO:0007669"/>
    <property type="project" value="UniProtKB-KW"/>
</dbReference>
<feature type="compositionally biased region" description="Basic and acidic residues" evidence="6">
    <location>
        <begin position="332"/>
        <end position="346"/>
    </location>
</feature>
<dbReference type="InterPro" id="IPR015300">
    <property type="entry name" value="DNA-bd_pseudobarrel_sf"/>
</dbReference>
<keyword evidence="3" id="KW-0238">DNA-binding</keyword>
<keyword evidence="2" id="KW-0805">Transcription regulation</keyword>
<dbReference type="GO" id="GO:0005634">
    <property type="term" value="C:nucleus"/>
    <property type="evidence" value="ECO:0007669"/>
    <property type="project" value="UniProtKB-SubCell"/>
</dbReference>
<evidence type="ECO:0000256" key="1">
    <source>
        <dbReference type="ARBA" id="ARBA00004123"/>
    </source>
</evidence>
<proteinExistence type="predicted"/>
<evidence type="ECO:0000313" key="7">
    <source>
        <dbReference type="EMBL" id="KAL3616339.1"/>
    </source>
</evidence>
<feature type="compositionally biased region" description="Gly residues" evidence="6">
    <location>
        <begin position="632"/>
        <end position="659"/>
    </location>
</feature>
<keyword evidence="4" id="KW-0804">Transcription</keyword>